<evidence type="ECO:0000313" key="6">
    <source>
        <dbReference type="EMBL" id="WEJ62001.1"/>
    </source>
</evidence>
<dbReference type="PROSITE" id="PS51186">
    <property type="entry name" value="GNAT"/>
    <property type="match status" value="1"/>
</dbReference>
<feature type="domain" description="N-acetyltransferase" evidence="5">
    <location>
        <begin position="8"/>
        <end position="151"/>
    </location>
</feature>
<accession>A0ABY8C7Q7</accession>
<dbReference type="Proteomes" id="UP001222275">
    <property type="component" value="Chromosome"/>
</dbReference>
<evidence type="ECO:0000256" key="2">
    <source>
        <dbReference type="ARBA" id="ARBA00022490"/>
    </source>
</evidence>
<dbReference type="PANTHER" id="PTHR43420:SF44">
    <property type="entry name" value="ACETYLTRANSFERASE YPEA"/>
    <property type="match status" value="1"/>
</dbReference>
<name>A0ABY8C7Q7_9GAMM</name>
<keyword evidence="3 6" id="KW-0808">Transferase</keyword>
<dbReference type="GO" id="GO:0005840">
    <property type="term" value="C:ribosome"/>
    <property type="evidence" value="ECO:0007669"/>
    <property type="project" value="UniProtKB-KW"/>
</dbReference>
<keyword evidence="6" id="KW-0689">Ribosomal protein</keyword>
<gene>
    <name evidence="6" type="primary">rimI</name>
    <name evidence="6" type="ORF">NR989_08240</name>
</gene>
<dbReference type="NCBIfam" id="TIGR01575">
    <property type="entry name" value="rimI"/>
    <property type="match status" value="1"/>
</dbReference>
<dbReference type="EMBL" id="CP102381">
    <property type="protein sequence ID" value="WEJ62001.1"/>
    <property type="molecule type" value="Genomic_DNA"/>
</dbReference>
<evidence type="ECO:0000313" key="7">
    <source>
        <dbReference type="Proteomes" id="UP001222275"/>
    </source>
</evidence>
<protein>
    <submittedName>
        <fullName evidence="6">Ribosomal protein S18-alanine N-acetyltransferase</fullName>
        <ecNumber evidence="6">2.3.1.266</ecNumber>
    </submittedName>
</protein>
<reference evidence="6 7" key="1">
    <citation type="submission" date="2022-06" db="EMBL/GenBank/DDBJ databases">
        <title>Thiomicrohabdus sp. nov, an obligately chemolithoautotrophic, sulfur-oxidizing bacterium isolated from beach of Guanyin Mountain. Amoy.</title>
        <authorList>
            <person name="Zhu H."/>
        </authorList>
    </citation>
    <scope>NUCLEOTIDE SEQUENCE [LARGE SCALE GENOMIC DNA]</scope>
    <source>
        <strain evidence="6 7">XGS-01</strain>
    </source>
</reference>
<keyword evidence="4 6" id="KW-0012">Acyltransferase</keyword>
<dbReference type="PANTHER" id="PTHR43420">
    <property type="entry name" value="ACETYLTRANSFERASE"/>
    <property type="match status" value="1"/>
</dbReference>
<dbReference type="InterPro" id="IPR050680">
    <property type="entry name" value="YpeA/RimI_acetyltransf"/>
</dbReference>
<evidence type="ECO:0000259" key="5">
    <source>
        <dbReference type="PROSITE" id="PS51186"/>
    </source>
</evidence>
<sequence length="164" mass="18768">MSDISQLSYLRLMDESDLAQIYEIELKSYDYPWTLNGFEKSLDQGLNYVFCNAEGSILGYCCILPVLDEATVLNLCVSPAYQRQGIAKKALLQLLTTLRESSYSTVFLEVRESNLAAQNLYKQLGFSEDGIRKGYYRAQAWDEVLMELVDEKEDAILMSFRLVE</sequence>
<keyword evidence="6" id="KW-0687">Ribonucleoprotein</keyword>
<proteinExistence type="inferred from homology"/>
<dbReference type="RefSeq" id="WP_275594258.1">
    <property type="nucleotide sequence ID" value="NZ_CP102381.1"/>
</dbReference>
<dbReference type="CDD" id="cd04301">
    <property type="entry name" value="NAT_SF"/>
    <property type="match status" value="1"/>
</dbReference>
<comment type="similarity">
    <text evidence="1">Belongs to the acetyltransferase family. RimI subfamily.</text>
</comment>
<evidence type="ECO:0000256" key="1">
    <source>
        <dbReference type="ARBA" id="ARBA00005395"/>
    </source>
</evidence>
<keyword evidence="2" id="KW-0963">Cytoplasm</keyword>
<dbReference type="InterPro" id="IPR000182">
    <property type="entry name" value="GNAT_dom"/>
</dbReference>
<organism evidence="6 7">
    <name type="scientific">Thiomicrorhabdus lithotrophica</name>
    <dbReference type="NCBI Taxonomy" id="2949997"/>
    <lineage>
        <taxon>Bacteria</taxon>
        <taxon>Pseudomonadati</taxon>
        <taxon>Pseudomonadota</taxon>
        <taxon>Gammaproteobacteria</taxon>
        <taxon>Thiotrichales</taxon>
        <taxon>Piscirickettsiaceae</taxon>
        <taxon>Thiomicrorhabdus</taxon>
    </lineage>
</organism>
<dbReference type="Gene3D" id="3.40.630.30">
    <property type="match status" value="1"/>
</dbReference>
<dbReference type="EC" id="2.3.1.266" evidence="6"/>
<dbReference type="InterPro" id="IPR006464">
    <property type="entry name" value="AcTrfase_RimI/Ard1"/>
</dbReference>
<dbReference type="GO" id="GO:0008999">
    <property type="term" value="F:protein-N-terminal-alanine acetyltransferase activity"/>
    <property type="evidence" value="ECO:0007669"/>
    <property type="project" value="UniProtKB-EC"/>
</dbReference>
<keyword evidence="7" id="KW-1185">Reference proteome</keyword>
<evidence type="ECO:0000256" key="3">
    <source>
        <dbReference type="ARBA" id="ARBA00022679"/>
    </source>
</evidence>
<dbReference type="Pfam" id="PF00583">
    <property type="entry name" value="Acetyltransf_1"/>
    <property type="match status" value="1"/>
</dbReference>
<dbReference type="SUPFAM" id="SSF55729">
    <property type="entry name" value="Acyl-CoA N-acyltransferases (Nat)"/>
    <property type="match status" value="1"/>
</dbReference>
<dbReference type="InterPro" id="IPR016181">
    <property type="entry name" value="Acyl_CoA_acyltransferase"/>
</dbReference>
<evidence type="ECO:0000256" key="4">
    <source>
        <dbReference type="ARBA" id="ARBA00023315"/>
    </source>
</evidence>